<dbReference type="PRINTS" id="PR00420">
    <property type="entry name" value="RNGMNOXGNASE"/>
</dbReference>
<gene>
    <name evidence="5" type="ORF">HQ605_17655</name>
</gene>
<evidence type="ECO:0000313" key="6">
    <source>
        <dbReference type="Proteomes" id="UP001520140"/>
    </source>
</evidence>
<sequence length="614" mass="66520">MSATSPTTTPDHVDVPVVVCGAGATGATLALLLARRGISSVVLDRRTTPLTHPAAHVINARTFEIWRDIDQGLSDEVFALAPPIEEVNLIRWQSSFDSNPIGHIDLASRPEQLDRVRSHSDYLVSHVGQHLLMPVLWSWLDREPLVEVRYGTSVAGISERDDSVVVHTSGAGGDGATLQARFAIGADGANSAVRDMVGVEMHGPTLAKMGSAFFRCDTLYPASERPLLTWIYQPNFAGVLIAHADHHYVLMGTYLHPAQRMSREPGPYWRDTLPAVLGADHAYDVVSTGKWEMTTQTADTFRRGRVLLAGDAAHRFPHTGGYGLNSGVQDAHNLAWKLEAVLSGVAKPTLLDTYEVERRPVVDLFARHSVANHFKLDDVTRHVGATNRMLQRATSAMSRPPFAWLPGSRAAALADRVVGLGLGRTQVIAGTGRRAVRARDKMASDIPGQLAHFVSTGLEFGYRYGGPLTDGRGVTANDDGLDDVVEYRPRTDPGGRLPHSILPATGESALRSVGRDPNALTLVTFDADAWQAAVDKHRDGLSPLRVDVLDLGPAEDAAPGAVDLYRVGERGALLVRADGHIVWRSTAGADDAVEDAVATVRRLWGRYFPLDRAR</sequence>
<dbReference type="PANTHER" id="PTHR43004">
    <property type="entry name" value="TRK SYSTEM POTASSIUM UPTAKE PROTEIN"/>
    <property type="match status" value="1"/>
</dbReference>
<evidence type="ECO:0000313" key="5">
    <source>
        <dbReference type="EMBL" id="MBY6322649.1"/>
    </source>
</evidence>
<keyword evidence="5" id="KW-0503">Monooxygenase</keyword>
<keyword evidence="5" id="KW-0560">Oxidoreductase</keyword>
<dbReference type="InterPro" id="IPR036188">
    <property type="entry name" value="FAD/NAD-bd_sf"/>
</dbReference>
<keyword evidence="3" id="KW-0274">FAD</keyword>
<evidence type="ECO:0000259" key="4">
    <source>
        <dbReference type="Pfam" id="PF01494"/>
    </source>
</evidence>
<dbReference type="Gene3D" id="3.30.9.10">
    <property type="entry name" value="D-Amino Acid Oxidase, subunit A, domain 2"/>
    <property type="match status" value="1"/>
</dbReference>
<protein>
    <submittedName>
        <fullName evidence="5">FAD-dependent monooxygenase</fullName>
    </submittedName>
</protein>
<reference evidence="5 6" key="1">
    <citation type="submission" date="2020-06" db="EMBL/GenBank/DDBJ databases">
        <title>Taxonomy, biology and ecology of Rhodococcus bacteria occurring in California pistachio and other woody hosts as revealed by genome sequence analyses.</title>
        <authorList>
            <person name="Gai Y."/>
            <person name="Riely B."/>
        </authorList>
    </citation>
    <scope>NUCLEOTIDE SEQUENCE [LARGE SCALE GENOMIC DNA]</scope>
    <source>
        <strain evidence="5 6">BP-284</strain>
    </source>
</reference>
<name>A0ABS7NX73_9NOCA</name>
<evidence type="ECO:0000256" key="2">
    <source>
        <dbReference type="ARBA" id="ARBA00022630"/>
    </source>
</evidence>
<evidence type="ECO:0000256" key="3">
    <source>
        <dbReference type="ARBA" id="ARBA00022827"/>
    </source>
</evidence>
<keyword evidence="6" id="KW-1185">Reference proteome</keyword>
<comment type="cofactor">
    <cofactor evidence="1">
        <name>FAD</name>
        <dbReference type="ChEBI" id="CHEBI:57692"/>
    </cofactor>
</comment>
<dbReference type="Gene3D" id="3.50.50.60">
    <property type="entry name" value="FAD/NAD(P)-binding domain"/>
    <property type="match status" value="1"/>
</dbReference>
<comment type="caution">
    <text evidence="5">The sequence shown here is derived from an EMBL/GenBank/DDBJ whole genome shotgun (WGS) entry which is preliminary data.</text>
</comment>
<dbReference type="SUPFAM" id="SSF51905">
    <property type="entry name" value="FAD/NAD(P)-binding domain"/>
    <property type="match status" value="1"/>
</dbReference>
<dbReference type="InterPro" id="IPR002938">
    <property type="entry name" value="FAD-bd"/>
</dbReference>
<dbReference type="Gene3D" id="3.40.30.120">
    <property type="match status" value="1"/>
</dbReference>
<dbReference type="EMBL" id="JABUKG010000023">
    <property type="protein sequence ID" value="MBY6322649.1"/>
    <property type="molecule type" value="Genomic_DNA"/>
</dbReference>
<dbReference type="PANTHER" id="PTHR43004:SF19">
    <property type="entry name" value="BINDING MONOOXYGENASE, PUTATIVE (JCVI)-RELATED"/>
    <property type="match status" value="1"/>
</dbReference>
<proteinExistence type="predicted"/>
<feature type="domain" description="FAD-binding" evidence="4">
    <location>
        <begin position="14"/>
        <end position="364"/>
    </location>
</feature>
<dbReference type="GO" id="GO:0004497">
    <property type="term" value="F:monooxygenase activity"/>
    <property type="evidence" value="ECO:0007669"/>
    <property type="project" value="UniProtKB-KW"/>
</dbReference>
<dbReference type="RefSeq" id="WP_068103120.1">
    <property type="nucleotide sequence ID" value="NZ_JABUKE010000024.1"/>
</dbReference>
<dbReference type="InterPro" id="IPR050641">
    <property type="entry name" value="RIFMO-like"/>
</dbReference>
<organism evidence="5 6">
    <name type="scientific">Rhodococcoides kroppenstedtii</name>
    <dbReference type="NCBI Taxonomy" id="293050"/>
    <lineage>
        <taxon>Bacteria</taxon>
        <taxon>Bacillati</taxon>
        <taxon>Actinomycetota</taxon>
        <taxon>Actinomycetes</taxon>
        <taxon>Mycobacteriales</taxon>
        <taxon>Nocardiaceae</taxon>
        <taxon>Rhodococcoides</taxon>
    </lineage>
</organism>
<evidence type="ECO:0000256" key="1">
    <source>
        <dbReference type="ARBA" id="ARBA00001974"/>
    </source>
</evidence>
<accession>A0ABS7NX73</accession>
<keyword evidence="2" id="KW-0285">Flavoprotein</keyword>
<dbReference type="Pfam" id="PF01494">
    <property type="entry name" value="FAD_binding_3"/>
    <property type="match status" value="1"/>
</dbReference>
<dbReference type="Proteomes" id="UP001520140">
    <property type="component" value="Unassembled WGS sequence"/>
</dbReference>